<feature type="transmembrane region" description="Helical" evidence="9">
    <location>
        <begin position="186"/>
        <end position="205"/>
    </location>
</feature>
<dbReference type="PANTHER" id="PTHR43394:SF1">
    <property type="entry name" value="ATP-BINDING CASSETTE SUB-FAMILY B MEMBER 10, MITOCHONDRIAL"/>
    <property type="match status" value="1"/>
</dbReference>
<comment type="subcellular location">
    <subcellularLocation>
        <location evidence="1">Cell membrane</location>
        <topology evidence="1">Multi-pass membrane protein</topology>
    </subcellularLocation>
</comment>
<dbReference type="InterPro" id="IPR011527">
    <property type="entry name" value="ABC1_TM_dom"/>
</dbReference>
<keyword evidence="4 9" id="KW-0812">Transmembrane</keyword>
<evidence type="ECO:0000256" key="6">
    <source>
        <dbReference type="ARBA" id="ARBA00022840"/>
    </source>
</evidence>
<organism evidence="12 13">
    <name type="scientific">Candidatus Buchananbacteria bacterium RIFCSPHIGHO2_01_FULL_44_11</name>
    <dbReference type="NCBI Taxonomy" id="1797535"/>
    <lineage>
        <taxon>Bacteria</taxon>
        <taxon>Candidatus Buchananiibacteriota</taxon>
    </lineage>
</organism>
<dbReference type="SUPFAM" id="SSF90123">
    <property type="entry name" value="ABC transporter transmembrane region"/>
    <property type="match status" value="1"/>
</dbReference>
<dbReference type="Pfam" id="PF00664">
    <property type="entry name" value="ABC_membrane"/>
    <property type="match status" value="1"/>
</dbReference>
<feature type="domain" description="ABC transmembrane type-1" evidence="11">
    <location>
        <begin position="33"/>
        <end position="326"/>
    </location>
</feature>
<evidence type="ECO:0000256" key="9">
    <source>
        <dbReference type="SAM" id="Phobius"/>
    </source>
</evidence>
<dbReference type="GO" id="GO:0015421">
    <property type="term" value="F:ABC-type oligopeptide transporter activity"/>
    <property type="evidence" value="ECO:0007669"/>
    <property type="project" value="TreeGrafter"/>
</dbReference>
<dbReference type="EMBL" id="MHIE01000019">
    <property type="protein sequence ID" value="OGY45524.1"/>
    <property type="molecule type" value="Genomic_DNA"/>
</dbReference>
<dbReference type="InterPro" id="IPR039421">
    <property type="entry name" value="Type_1_exporter"/>
</dbReference>
<dbReference type="PANTHER" id="PTHR43394">
    <property type="entry name" value="ATP-DEPENDENT PERMEASE MDL1, MITOCHONDRIAL"/>
    <property type="match status" value="1"/>
</dbReference>
<evidence type="ECO:0000259" key="10">
    <source>
        <dbReference type="PROSITE" id="PS50893"/>
    </source>
</evidence>
<evidence type="ECO:0000313" key="13">
    <source>
        <dbReference type="Proteomes" id="UP000178240"/>
    </source>
</evidence>
<dbReference type="PROSITE" id="PS50893">
    <property type="entry name" value="ABC_TRANSPORTER_2"/>
    <property type="match status" value="1"/>
</dbReference>
<dbReference type="PROSITE" id="PS00211">
    <property type="entry name" value="ABC_TRANSPORTER_1"/>
    <property type="match status" value="1"/>
</dbReference>
<dbReference type="PROSITE" id="PS50929">
    <property type="entry name" value="ABC_TM1F"/>
    <property type="match status" value="1"/>
</dbReference>
<name>A0A1G1Y011_9BACT</name>
<evidence type="ECO:0000256" key="3">
    <source>
        <dbReference type="ARBA" id="ARBA00022475"/>
    </source>
</evidence>
<dbReference type="AlphaFoldDB" id="A0A1G1Y011"/>
<keyword evidence="5" id="KW-0547">Nucleotide-binding</keyword>
<dbReference type="FunFam" id="3.40.50.300:FF:000299">
    <property type="entry name" value="ABC transporter ATP-binding protein/permease"/>
    <property type="match status" value="1"/>
</dbReference>
<dbReference type="GO" id="GO:0005524">
    <property type="term" value="F:ATP binding"/>
    <property type="evidence" value="ECO:0007669"/>
    <property type="project" value="UniProtKB-KW"/>
</dbReference>
<dbReference type="SMART" id="SM00382">
    <property type="entry name" value="AAA"/>
    <property type="match status" value="1"/>
</dbReference>
<dbReference type="InterPro" id="IPR003439">
    <property type="entry name" value="ABC_transporter-like_ATP-bd"/>
</dbReference>
<evidence type="ECO:0000256" key="1">
    <source>
        <dbReference type="ARBA" id="ARBA00004651"/>
    </source>
</evidence>
<evidence type="ECO:0008006" key="14">
    <source>
        <dbReference type="Google" id="ProtNLM"/>
    </source>
</evidence>
<dbReference type="InterPro" id="IPR003593">
    <property type="entry name" value="AAA+_ATPase"/>
</dbReference>
<evidence type="ECO:0000256" key="4">
    <source>
        <dbReference type="ARBA" id="ARBA00022692"/>
    </source>
</evidence>
<dbReference type="Proteomes" id="UP000178240">
    <property type="component" value="Unassembled WGS sequence"/>
</dbReference>
<feature type="domain" description="ABC transporter" evidence="10">
    <location>
        <begin position="360"/>
        <end position="594"/>
    </location>
</feature>
<dbReference type="Gene3D" id="1.20.1560.10">
    <property type="entry name" value="ABC transporter type 1, transmembrane domain"/>
    <property type="match status" value="1"/>
</dbReference>
<dbReference type="InterPro" id="IPR036640">
    <property type="entry name" value="ABC1_TM_sf"/>
</dbReference>
<keyword evidence="7 9" id="KW-1133">Transmembrane helix</keyword>
<dbReference type="GO" id="GO:0005886">
    <property type="term" value="C:plasma membrane"/>
    <property type="evidence" value="ECO:0007669"/>
    <property type="project" value="UniProtKB-SubCell"/>
</dbReference>
<keyword evidence="6" id="KW-0067">ATP-binding</keyword>
<keyword evidence="2" id="KW-0813">Transport</keyword>
<evidence type="ECO:0000256" key="7">
    <source>
        <dbReference type="ARBA" id="ARBA00022989"/>
    </source>
</evidence>
<dbReference type="STRING" id="1797535.A2744_02435"/>
<evidence type="ECO:0000313" key="12">
    <source>
        <dbReference type="EMBL" id="OGY45524.1"/>
    </source>
</evidence>
<dbReference type="SUPFAM" id="SSF52540">
    <property type="entry name" value="P-loop containing nucleoside triphosphate hydrolases"/>
    <property type="match status" value="1"/>
</dbReference>
<feature type="transmembrane region" description="Helical" evidence="9">
    <location>
        <begin position="270"/>
        <end position="289"/>
    </location>
</feature>
<dbReference type="InterPro" id="IPR027417">
    <property type="entry name" value="P-loop_NTPase"/>
</dbReference>
<sequence>MMINFKDNRLFSIFHLSKRAFGPYKLQIINLTILGFLSGIVGGIGVNALIPLFSFVLDAGDYGTDFISQNIENFFSFFNVEFSVNFLLIFISILFILKALITVLLVYIKIKIVSDYEEKTRTSLFKNIVNASWPHLIKQRSGYLETILMIDVPSSAHVLDEISNAIMVLTGLLIYTIVAINISFNITLITLAIGALLFLVIKPLLYRIKILAYQRTQINKEVSHHVNENILGVKTVKTMVATENVIQKASIYFKQLKTLTVQSALLKNSIGALVEPVGIIFICLVFVVLYRSPEFNLAVLVAVVYLVQKIFTYIQQAQRTLHNLNDLVPHLRSVLDFEDKSINNQDIEAGQENFSFQKELCLNQVSFFYNDKKIVLDDINLTIKKGEMVGIIGPSGVGKTTLVDLILRLLKPTAGQILLDDKNISDIKLNQWRLNIGYVSQDIFLMNGTFTDNIRFYNQSITDEQIIQAAKSASIYDFIKSCPKGLETEIGERGIMLSAGQRQRVVIARVLVRQPQLLIFDEATSALDNESELQIQKVLANLKGKITILFIAHRLSTVIDADRLIVLEQGKIVEQGVPRQLLEDKNSYFFKVFNIKNKLD</sequence>
<evidence type="ECO:0000259" key="11">
    <source>
        <dbReference type="PROSITE" id="PS50929"/>
    </source>
</evidence>
<dbReference type="InterPro" id="IPR017871">
    <property type="entry name" value="ABC_transporter-like_CS"/>
</dbReference>
<keyword evidence="8 9" id="KW-0472">Membrane</keyword>
<evidence type="ECO:0000256" key="5">
    <source>
        <dbReference type="ARBA" id="ARBA00022741"/>
    </source>
</evidence>
<dbReference type="Gene3D" id="3.40.50.300">
    <property type="entry name" value="P-loop containing nucleotide triphosphate hydrolases"/>
    <property type="match status" value="1"/>
</dbReference>
<protein>
    <recommendedName>
        <fullName evidence="14">ABC transporter ATP-binding protein</fullName>
    </recommendedName>
</protein>
<reference evidence="12 13" key="1">
    <citation type="journal article" date="2016" name="Nat. Commun.">
        <title>Thousands of microbial genomes shed light on interconnected biogeochemical processes in an aquifer system.</title>
        <authorList>
            <person name="Anantharaman K."/>
            <person name="Brown C.T."/>
            <person name="Hug L.A."/>
            <person name="Sharon I."/>
            <person name="Castelle C.J."/>
            <person name="Probst A.J."/>
            <person name="Thomas B.C."/>
            <person name="Singh A."/>
            <person name="Wilkins M.J."/>
            <person name="Karaoz U."/>
            <person name="Brodie E.L."/>
            <person name="Williams K.H."/>
            <person name="Hubbard S.S."/>
            <person name="Banfield J.F."/>
        </authorList>
    </citation>
    <scope>NUCLEOTIDE SEQUENCE [LARGE SCALE GENOMIC DNA]</scope>
</reference>
<dbReference type="Pfam" id="PF00005">
    <property type="entry name" value="ABC_tran"/>
    <property type="match status" value="1"/>
</dbReference>
<feature type="transmembrane region" description="Helical" evidence="9">
    <location>
        <begin position="86"/>
        <end position="108"/>
    </location>
</feature>
<gene>
    <name evidence="12" type="ORF">A2744_02435</name>
</gene>
<evidence type="ECO:0000256" key="8">
    <source>
        <dbReference type="ARBA" id="ARBA00023136"/>
    </source>
</evidence>
<dbReference type="GO" id="GO:0016887">
    <property type="term" value="F:ATP hydrolysis activity"/>
    <property type="evidence" value="ECO:0007669"/>
    <property type="project" value="InterPro"/>
</dbReference>
<accession>A0A1G1Y011</accession>
<feature type="transmembrane region" description="Helical" evidence="9">
    <location>
        <begin position="28"/>
        <end position="50"/>
    </location>
</feature>
<evidence type="ECO:0000256" key="2">
    <source>
        <dbReference type="ARBA" id="ARBA00022448"/>
    </source>
</evidence>
<keyword evidence="3" id="KW-1003">Cell membrane</keyword>
<feature type="transmembrane region" description="Helical" evidence="9">
    <location>
        <begin position="162"/>
        <end position="180"/>
    </location>
</feature>
<proteinExistence type="predicted"/>
<comment type="caution">
    <text evidence="12">The sequence shown here is derived from an EMBL/GenBank/DDBJ whole genome shotgun (WGS) entry which is preliminary data.</text>
</comment>